<dbReference type="Pfam" id="PF00015">
    <property type="entry name" value="MCPsignal"/>
    <property type="match status" value="1"/>
</dbReference>
<evidence type="ECO:0000256" key="6">
    <source>
        <dbReference type="ARBA" id="ARBA00023224"/>
    </source>
</evidence>
<dbReference type="RefSeq" id="WP_218319911.1">
    <property type="nucleotide sequence ID" value="NZ_JAEEGC010000034.1"/>
</dbReference>
<evidence type="ECO:0000313" key="13">
    <source>
        <dbReference type="EMBL" id="MBV7272881.1"/>
    </source>
</evidence>
<accession>A0A949TW02</accession>
<keyword evidence="6 8" id="KW-0807">Transducer</keyword>
<reference evidence="13" key="1">
    <citation type="submission" date="2020-12" db="EMBL/GenBank/DDBJ databases">
        <title>Clostridium thailandense sp. nov., a novel acetogenic bacterium isolated from peat land soil in Thailand.</title>
        <authorList>
            <person name="Chaikitkaew S."/>
            <person name="Birkeland N.K."/>
        </authorList>
    </citation>
    <scope>NUCLEOTIDE SEQUENCE</scope>
    <source>
        <strain evidence="13">PL3</strain>
    </source>
</reference>
<dbReference type="GO" id="GO:0005886">
    <property type="term" value="C:plasma membrane"/>
    <property type="evidence" value="ECO:0007669"/>
    <property type="project" value="UniProtKB-SubCell"/>
</dbReference>
<feature type="transmembrane region" description="Helical" evidence="10">
    <location>
        <begin position="204"/>
        <end position="226"/>
    </location>
</feature>
<dbReference type="CDD" id="cd06225">
    <property type="entry name" value="HAMP"/>
    <property type="match status" value="1"/>
</dbReference>
<gene>
    <name evidence="13" type="ORF">I6U48_08145</name>
</gene>
<protein>
    <submittedName>
        <fullName evidence="13">Methyl-accepting chemotaxis protein</fullName>
    </submittedName>
</protein>
<keyword evidence="4 10" id="KW-1133">Transmembrane helix</keyword>
<dbReference type="EMBL" id="JAEEGC010000034">
    <property type="protein sequence ID" value="MBV7272881.1"/>
    <property type="molecule type" value="Genomic_DNA"/>
</dbReference>
<evidence type="ECO:0000256" key="2">
    <source>
        <dbReference type="ARBA" id="ARBA00022475"/>
    </source>
</evidence>
<evidence type="ECO:0000256" key="10">
    <source>
        <dbReference type="SAM" id="Phobius"/>
    </source>
</evidence>
<keyword evidence="2" id="KW-1003">Cell membrane</keyword>
<dbReference type="Pfam" id="PF17200">
    <property type="entry name" value="sCache_2"/>
    <property type="match status" value="1"/>
</dbReference>
<feature type="domain" description="Methyl-accepting transducer" evidence="11">
    <location>
        <begin position="300"/>
        <end position="557"/>
    </location>
</feature>
<dbReference type="InterPro" id="IPR004089">
    <property type="entry name" value="MCPsignal_dom"/>
</dbReference>
<dbReference type="Proteomes" id="UP000694308">
    <property type="component" value="Unassembled WGS sequence"/>
</dbReference>
<dbReference type="InterPro" id="IPR033480">
    <property type="entry name" value="sCache_2"/>
</dbReference>
<dbReference type="Pfam" id="PF00672">
    <property type="entry name" value="HAMP"/>
    <property type="match status" value="1"/>
</dbReference>
<dbReference type="PROSITE" id="PS50885">
    <property type="entry name" value="HAMP"/>
    <property type="match status" value="1"/>
</dbReference>
<evidence type="ECO:0000256" key="3">
    <source>
        <dbReference type="ARBA" id="ARBA00022692"/>
    </source>
</evidence>
<dbReference type="InterPro" id="IPR003660">
    <property type="entry name" value="HAMP_dom"/>
</dbReference>
<comment type="similarity">
    <text evidence="7">Belongs to the methyl-accepting chemotaxis (MCP) protein family.</text>
</comment>
<organism evidence="13 14">
    <name type="scientific">Clostridium thailandense</name>
    <dbReference type="NCBI Taxonomy" id="2794346"/>
    <lineage>
        <taxon>Bacteria</taxon>
        <taxon>Bacillati</taxon>
        <taxon>Bacillota</taxon>
        <taxon>Clostridia</taxon>
        <taxon>Eubacteriales</taxon>
        <taxon>Clostridiaceae</taxon>
        <taxon>Clostridium</taxon>
    </lineage>
</organism>
<dbReference type="SMART" id="SM00283">
    <property type="entry name" value="MA"/>
    <property type="match status" value="1"/>
</dbReference>
<comment type="subcellular location">
    <subcellularLocation>
        <location evidence="1">Cell membrane</location>
        <topology evidence="1">Multi-pass membrane protein</topology>
    </subcellularLocation>
</comment>
<dbReference type="PANTHER" id="PTHR32089:SF112">
    <property type="entry name" value="LYSOZYME-LIKE PROTEIN-RELATED"/>
    <property type="match status" value="1"/>
</dbReference>
<proteinExistence type="inferred from homology"/>
<evidence type="ECO:0000256" key="9">
    <source>
        <dbReference type="SAM" id="Coils"/>
    </source>
</evidence>
<dbReference type="PANTHER" id="PTHR32089">
    <property type="entry name" value="METHYL-ACCEPTING CHEMOTAXIS PROTEIN MCPB"/>
    <property type="match status" value="1"/>
</dbReference>
<dbReference type="GO" id="GO:0007165">
    <property type="term" value="P:signal transduction"/>
    <property type="evidence" value="ECO:0007669"/>
    <property type="project" value="UniProtKB-KW"/>
</dbReference>
<evidence type="ECO:0000256" key="5">
    <source>
        <dbReference type="ARBA" id="ARBA00023136"/>
    </source>
</evidence>
<keyword evidence="3 10" id="KW-0812">Transmembrane</keyword>
<evidence type="ECO:0000256" key="4">
    <source>
        <dbReference type="ARBA" id="ARBA00022989"/>
    </source>
</evidence>
<evidence type="ECO:0000256" key="8">
    <source>
        <dbReference type="PROSITE-ProRule" id="PRU00284"/>
    </source>
</evidence>
<evidence type="ECO:0000259" key="12">
    <source>
        <dbReference type="PROSITE" id="PS50885"/>
    </source>
</evidence>
<dbReference type="AlphaFoldDB" id="A0A949TW02"/>
<keyword evidence="14" id="KW-1185">Reference proteome</keyword>
<dbReference type="SMART" id="SM01049">
    <property type="entry name" value="Cache_2"/>
    <property type="match status" value="1"/>
</dbReference>
<feature type="transmembrane region" description="Helical" evidence="10">
    <location>
        <begin position="17"/>
        <end position="39"/>
    </location>
</feature>
<feature type="coiled-coil region" evidence="9">
    <location>
        <begin position="521"/>
        <end position="570"/>
    </location>
</feature>
<dbReference type="SMART" id="SM00304">
    <property type="entry name" value="HAMP"/>
    <property type="match status" value="1"/>
</dbReference>
<evidence type="ECO:0000256" key="7">
    <source>
        <dbReference type="ARBA" id="ARBA00029447"/>
    </source>
</evidence>
<evidence type="ECO:0000313" key="14">
    <source>
        <dbReference type="Proteomes" id="UP000694308"/>
    </source>
</evidence>
<keyword evidence="9" id="KW-0175">Coiled coil</keyword>
<dbReference type="PROSITE" id="PS50111">
    <property type="entry name" value="CHEMOTAXIS_TRANSDUC_2"/>
    <property type="match status" value="1"/>
</dbReference>
<name>A0A949TW02_9CLOT</name>
<feature type="domain" description="HAMP" evidence="12">
    <location>
        <begin position="228"/>
        <end position="281"/>
    </location>
</feature>
<evidence type="ECO:0000259" key="11">
    <source>
        <dbReference type="PROSITE" id="PS50111"/>
    </source>
</evidence>
<sequence length="586" mass="64206">MKKSKIESVNFTIKTKLVLISSLLLIVPILILGLISYNVSKQHLADSGKILLKNSVEMTLQQIDANQKLVDAGKLTLDAAQENVREYMLGKKKSDGTRPINKNINLGANGYMLAYTQDGHEAVHPSLEGQSVWDVKDKKNGSYLVQEQIKIGNNGGGYLNYWWTIPNSNTIAQKVTYQKVDPNWKWVVSAGTYMSDFDKGSNEILKIMIIVLISLMIIGGLIILAFSHHIAYPIRKISEAVDIVALGNFNTPELNIKNKDETGKLKESFTIMVQNIGELINSIKQSTNVVVDSTKVLDKIVAENTSSTNEVALSIDGIAKGSSEQAKDTEEGVTRIKNLSDKIDLVTDLALQSSSTAEEANTFGHEGLNVVRMLIEKSKDNINSTVKASEIIYEVDEISVEIGSITEAISEISTQTNLLALNAAIEAARAGEQGRGFAVVAEEVRKLASESSQAAAKVKELIDGIQNKSKIAVQAIDKGKIIAREQEEAVKSTEDIFNKISMSIDKIVDNVKNIKDSSTEMDKEKNKMIEILENLSASTEENSAASQQVAAATEEQLANIEHILSNTQQLKNLADELKKSINKFEI</sequence>
<comment type="caution">
    <text evidence="13">The sequence shown here is derived from an EMBL/GenBank/DDBJ whole genome shotgun (WGS) entry which is preliminary data.</text>
</comment>
<keyword evidence="5 10" id="KW-0472">Membrane</keyword>
<evidence type="ECO:0000256" key="1">
    <source>
        <dbReference type="ARBA" id="ARBA00004651"/>
    </source>
</evidence>